<dbReference type="Proteomes" id="UP001357733">
    <property type="component" value="Unassembled WGS sequence"/>
</dbReference>
<keyword evidence="3" id="KW-0378">Hydrolase</keyword>
<name>A0AAW9MYI3_9FIRM</name>
<reference evidence="3 4" key="1">
    <citation type="submission" date="2024-01" db="EMBL/GenBank/DDBJ databases">
        <title>Complete genome sequence of Citroniella saccharovorans strain M6.X9, isolated from human fecal sample.</title>
        <authorList>
            <person name="Cheng G."/>
            <person name="Westerholm M."/>
            <person name="Schnurer A."/>
        </authorList>
    </citation>
    <scope>NUCLEOTIDE SEQUENCE [LARGE SCALE GENOMIC DNA]</scope>
    <source>
        <strain evidence="3 4">DSM 29873</strain>
    </source>
</reference>
<dbReference type="RefSeq" id="WP_324619808.1">
    <property type="nucleotide sequence ID" value="NZ_JAYKOT010000003.1"/>
</dbReference>
<dbReference type="EMBL" id="JAYKOT010000003">
    <property type="protein sequence ID" value="MEB3429630.1"/>
    <property type="molecule type" value="Genomic_DNA"/>
</dbReference>
<evidence type="ECO:0000313" key="4">
    <source>
        <dbReference type="Proteomes" id="UP001357733"/>
    </source>
</evidence>
<evidence type="ECO:0000313" key="3">
    <source>
        <dbReference type="EMBL" id="MEB3429630.1"/>
    </source>
</evidence>
<dbReference type="GO" id="GO:0003676">
    <property type="term" value="F:nucleic acid binding"/>
    <property type="evidence" value="ECO:0007669"/>
    <property type="project" value="InterPro"/>
</dbReference>
<dbReference type="InterPro" id="IPR003156">
    <property type="entry name" value="DHHA1_dom"/>
</dbReference>
<feature type="domain" description="DHHA1" evidence="2">
    <location>
        <begin position="223"/>
        <end position="317"/>
    </location>
</feature>
<dbReference type="Gene3D" id="3.90.1640.10">
    <property type="entry name" value="inorganic pyrophosphatase (n-terminal core)"/>
    <property type="match status" value="1"/>
</dbReference>
<keyword evidence="4" id="KW-1185">Reference proteome</keyword>
<organism evidence="3 4">
    <name type="scientific">Citroniella saccharovorans</name>
    <dbReference type="NCBI Taxonomy" id="2053367"/>
    <lineage>
        <taxon>Bacteria</taxon>
        <taxon>Bacillati</taxon>
        <taxon>Bacillota</taxon>
        <taxon>Tissierellia</taxon>
        <taxon>Tissierellales</taxon>
        <taxon>Peptoniphilaceae</taxon>
        <taxon>Citroniella</taxon>
    </lineage>
</organism>
<evidence type="ECO:0000259" key="1">
    <source>
        <dbReference type="Pfam" id="PF01368"/>
    </source>
</evidence>
<proteinExistence type="predicted"/>
<protein>
    <submittedName>
        <fullName evidence="3">Bifunctional oligoribonuclease/PAP phosphatase NrnA</fullName>
        <ecNumber evidence="3">3.1.3.7</ecNumber>
    </submittedName>
</protein>
<dbReference type="PANTHER" id="PTHR47618:SF1">
    <property type="entry name" value="BIFUNCTIONAL OLIGORIBONUCLEASE AND PAP PHOSPHATASE NRNA"/>
    <property type="match status" value="1"/>
</dbReference>
<accession>A0AAW9MYI3</accession>
<gene>
    <name evidence="3" type="ORF">VLK81_06335</name>
</gene>
<dbReference type="PANTHER" id="PTHR47618">
    <property type="entry name" value="BIFUNCTIONAL OLIGORIBONUCLEASE AND PAP PHOSPHATASE NRNA"/>
    <property type="match status" value="1"/>
</dbReference>
<feature type="domain" description="DDH" evidence="1">
    <location>
        <begin position="21"/>
        <end position="153"/>
    </location>
</feature>
<dbReference type="AlphaFoldDB" id="A0AAW9MYI3"/>
<dbReference type="Gene3D" id="3.10.310.30">
    <property type="match status" value="1"/>
</dbReference>
<dbReference type="Pfam" id="PF01368">
    <property type="entry name" value="DHH"/>
    <property type="match status" value="1"/>
</dbReference>
<dbReference type="InterPro" id="IPR038763">
    <property type="entry name" value="DHH_sf"/>
</dbReference>
<evidence type="ECO:0000259" key="2">
    <source>
        <dbReference type="Pfam" id="PF02272"/>
    </source>
</evidence>
<dbReference type="EC" id="3.1.3.7" evidence="3"/>
<sequence length="325" mass="36718">MTNLNDFSNKLKEEILKAKSIAIISHYLPDGDAIGSTLTMYGAVRKLNNAVTALRSDTIPTFLKFLPLIDDLILYDEKSKFDLAIILDCGDEDRLGSKKSIIKNSKTSFLIDHHNNNPLFANYNYVDNKASSTCELVFDIVKLMGVSFCKDMAFSCLTGILTDTNRFMYENSSSSTLLKAAELIDTGLDKDYLIRNLYQKTSKQSFLINKILVENTEFFFDGKFAFSYISNEDLNKVGATRDDLDDKISLIRDIEGVEIAILVEDRFDELKVGLRSKEYVNVSELARRFGGGGHNKASGFYYKSSIIDLKKDLMKEIEIILNENK</sequence>
<dbReference type="InterPro" id="IPR051319">
    <property type="entry name" value="Oligoribo/pAp-PDE_c-di-AMP_PDE"/>
</dbReference>
<dbReference type="Pfam" id="PF02272">
    <property type="entry name" value="DHHA1"/>
    <property type="match status" value="1"/>
</dbReference>
<comment type="caution">
    <text evidence="3">The sequence shown here is derived from an EMBL/GenBank/DDBJ whole genome shotgun (WGS) entry which is preliminary data.</text>
</comment>
<dbReference type="InterPro" id="IPR001667">
    <property type="entry name" value="DDH_dom"/>
</dbReference>
<dbReference type="SUPFAM" id="SSF64182">
    <property type="entry name" value="DHH phosphoesterases"/>
    <property type="match status" value="1"/>
</dbReference>
<dbReference type="GO" id="GO:0008441">
    <property type="term" value="F:3'(2'),5'-bisphosphate nucleotidase activity"/>
    <property type="evidence" value="ECO:0007669"/>
    <property type="project" value="UniProtKB-EC"/>
</dbReference>